<dbReference type="Proteomes" id="UP000800082">
    <property type="component" value="Unassembled WGS sequence"/>
</dbReference>
<dbReference type="OrthoDB" id="3894566at2759"/>
<evidence type="ECO:0000256" key="1">
    <source>
        <dbReference type="SAM" id="MobiDB-lite"/>
    </source>
</evidence>
<dbReference type="GeneID" id="54355785"/>
<evidence type="ECO:0000313" key="2">
    <source>
        <dbReference type="EMBL" id="KAF1927193.1"/>
    </source>
</evidence>
<feature type="region of interest" description="Disordered" evidence="1">
    <location>
        <begin position="199"/>
        <end position="218"/>
    </location>
</feature>
<feature type="compositionally biased region" description="Polar residues" evidence="1">
    <location>
        <begin position="199"/>
        <end position="217"/>
    </location>
</feature>
<keyword evidence="3" id="KW-1185">Reference proteome</keyword>
<reference evidence="2" key="1">
    <citation type="journal article" date="2020" name="Stud. Mycol.">
        <title>101 Dothideomycetes genomes: a test case for predicting lifestyles and emergence of pathogens.</title>
        <authorList>
            <person name="Haridas S."/>
            <person name="Albert R."/>
            <person name="Binder M."/>
            <person name="Bloem J."/>
            <person name="Labutti K."/>
            <person name="Salamov A."/>
            <person name="Andreopoulos B."/>
            <person name="Baker S."/>
            <person name="Barry K."/>
            <person name="Bills G."/>
            <person name="Bluhm B."/>
            <person name="Cannon C."/>
            <person name="Castanera R."/>
            <person name="Culley D."/>
            <person name="Daum C."/>
            <person name="Ezra D."/>
            <person name="Gonzalez J."/>
            <person name="Henrissat B."/>
            <person name="Kuo A."/>
            <person name="Liang C."/>
            <person name="Lipzen A."/>
            <person name="Lutzoni F."/>
            <person name="Magnuson J."/>
            <person name="Mondo S."/>
            <person name="Nolan M."/>
            <person name="Ohm R."/>
            <person name="Pangilinan J."/>
            <person name="Park H.-J."/>
            <person name="Ramirez L."/>
            <person name="Alfaro M."/>
            <person name="Sun H."/>
            <person name="Tritt A."/>
            <person name="Yoshinaga Y."/>
            <person name="Zwiers L.-H."/>
            <person name="Turgeon B."/>
            <person name="Goodwin S."/>
            <person name="Spatafora J."/>
            <person name="Crous P."/>
            <person name="Grigoriev I."/>
        </authorList>
    </citation>
    <scope>NUCLEOTIDE SEQUENCE</scope>
    <source>
        <strain evidence="2">CBS 183.55</strain>
    </source>
</reference>
<proteinExistence type="predicted"/>
<name>A0A6A5RI71_9PLEO</name>
<accession>A0A6A5RI71</accession>
<evidence type="ECO:0000313" key="3">
    <source>
        <dbReference type="Proteomes" id="UP000800082"/>
    </source>
</evidence>
<dbReference type="EMBL" id="ML978973">
    <property type="protein sequence ID" value="KAF1927193.1"/>
    <property type="molecule type" value="Genomic_DNA"/>
</dbReference>
<sequence>MLSWLSCLPAERGLPILLPPKADPKITNTPSRATLASTVVSLQSRISLHYNTNIAMSTLLAIPRELREGILHYLTLPPTVFESSARTEKVKMATSGGANNTKATELSDTELDEAVERSGDDGMTLRLTLEVQRQRRNAFGFFIPVREDLSPRFLALLPLMKDARKLKIVLWPGFDWWNGPPQASPLELWRQRKALLNQPNTEQLSEADSIGSRNTGSKPDDVTVAVGKILDQLPAVEELDLSILIATSDLFGWDLPDVKWEKIQPWLDAPISKTIKKDLRSVLRALTSVWHWPGSELASQQPFYVQKETRSNFTSNKWRVERQAGWRTPMFEHLRHLAALGLPDTSVNETFERIDV</sequence>
<dbReference type="AlphaFoldDB" id="A0A6A5RI71"/>
<dbReference type="RefSeq" id="XP_033447445.1">
    <property type="nucleotide sequence ID" value="XM_033598118.1"/>
</dbReference>
<gene>
    <name evidence="2" type="ORF">M421DRAFT_93438</name>
</gene>
<protein>
    <submittedName>
        <fullName evidence="2">Uncharacterized protein</fullName>
    </submittedName>
</protein>
<organism evidence="2 3">
    <name type="scientific">Didymella exigua CBS 183.55</name>
    <dbReference type="NCBI Taxonomy" id="1150837"/>
    <lineage>
        <taxon>Eukaryota</taxon>
        <taxon>Fungi</taxon>
        <taxon>Dikarya</taxon>
        <taxon>Ascomycota</taxon>
        <taxon>Pezizomycotina</taxon>
        <taxon>Dothideomycetes</taxon>
        <taxon>Pleosporomycetidae</taxon>
        <taxon>Pleosporales</taxon>
        <taxon>Pleosporineae</taxon>
        <taxon>Didymellaceae</taxon>
        <taxon>Didymella</taxon>
    </lineage>
</organism>